<dbReference type="Gene3D" id="3.30.1220.10">
    <property type="entry name" value="CobW-like, C-terminal domain"/>
    <property type="match status" value="1"/>
</dbReference>
<evidence type="ECO:0000256" key="1">
    <source>
        <dbReference type="ARBA" id="ARBA00022741"/>
    </source>
</evidence>
<gene>
    <name evidence="10" type="ORF">O3M35_001476</name>
</gene>
<proteinExistence type="inferred from homology"/>
<dbReference type="Gene3D" id="3.40.50.300">
    <property type="entry name" value="P-loop containing nucleotide triphosphate hydrolases"/>
    <property type="match status" value="1"/>
</dbReference>
<keyword evidence="2" id="KW-0378">Hydrolase</keyword>
<dbReference type="GO" id="GO:0016787">
    <property type="term" value="F:hydrolase activity"/>
    <property type="evidence" value="ECO:0007669"/>
    <property type="project" value="UniProtKB-KW"/>
</dbReference>
<keyword evidence="1" id="KW-0547">Nucleotide-binding</keyword>
<dbReference type="Pfam" id="PF02492">
    <property type="entry name" value="cobW"/>
    <property type="match status" value="1"/>
</dbReference>
<dbReference type="GO" id="GO:0005737">
    <property type="term" value="C:cytoplasm"/>
    <property type="evidence" value="ECO:0007669"/>
    <property type="project" value="TreeGrafter"/>
</dbReference>
<accession>A0AAW1CNL7</accession>
<dbReference type="SUPFAM" id="SSF52540">
    <property type="entry name" value="P-loop containing nucleoside triphosphate hydrolases"/>
    <property type="match status" value="1"/>
</dbReference>
<dbReference type="Pfam" id="PF07683">
    <property type="entry name" value="CobW_C"/>
    <property type="match status" value="1"/>
</dbReference>
<dbReference type="InterPro" id="IPR027417">
    <property type="entry name" value="P-loop_NTPase"/>
</dbReference>
<dbReference type="InterPro" id="IPR051316">
    <property type="entry name" value="Zinc-reg_GTPase_activator"/>
</dbReference>
<organism evidence="10 11">
    <name type="scientific">Rhynocoris fuscipes</name>
    <dbReference type="NCBI Taxonomy" id="488301"/>
    <lineage>
        <taxon>Eukaryota</taxon>
        <taxon>Metazoa</taxon>
        <taxon>Ecdysozoa</taxon>
        <taxon>Arthropoda</taxon>
        <taxon>Hexapoda</taxon>
        <taxon>Insecta</taxon>
        <taxon>Pterygota</taxon>
        <taxon>Neoptera</taxon>
        <taxon>Paraneoptera</taxon>
        <taxon>Hemiptera</taxon>
        <taxon>Heteroptera</taxon>
        <taxon>Panheteroptera</taxon>
        <taxon>Cimicomorpha</taxon>
        <taxon>Reduviidae</taxon>
        <taxon>Harpactorinae</taxon>
        <taxon>Harpactorini</taxon>
        <taxon>Rhynocoris</taxon>
    </lineage>
</organism>
<dbReference type="InterPro" id="IPR011629">
    <property type="entry name" value="CobW-like_C"/>
</dbReference>
<dbReference type="InterPro" id="IPR003495">
    <property type="entry name" value="CobW/HypB/UreG_nucleotide-bd"/>
</dbReference>
<dbReference type="PANTHER" id="PTHR13748">
    <property type="entry name" value="COBW-RELATED"/>
    <property type="match status" value="1"/>
</dbReference>
<evidence type="ECO:0000256" key="6">
    <source>
        <dbReference type="ARBA" id="ARBA00034320"/>
    </source>
</evidence>
<comment type="catalytic activity">
    <reaction evidence="7">
        <text>GTP + H2O = GDP + phosphate + H(+)</text>
        <dbReference type="Rhea" id="RHEA:19669"/>
        <dbReference type="ChEBI" id="CHEBI:15377"/>
        <dbReference type="ChEBI" id="CHEBI:15378"/>
        <dbReference type="ChEBI" id="CHEBI:37565"/>
        <dbReference type="ChEBI" id="CHEBI:43474"/>
        <dbReference type="ChEBI" id="CHEBI:58189"/>
    </reaction>
    <physiologicalReaction direction="left-to-right" evidence="7">
        <dbReference type="Rhea" id="RHEA:19670"/>
    </physiologicalReaction>
</comment>
<dbReference type="PANTHER" id="PTHR13748:SF31">
    <property type="entry name" value="ZINC-REGULATED GTPASE METALLOPROTEIN ACTIVATOR 1A-RELATED"/>
    <property type="match status" value="1"/>
</dbReference>
<evidence type="ECO:0000256" key="4">
    <source>
        <dbReference type="ARBA" id="ARBA00023134"/>
    </source>
</evidence>
<evidence type="ECO:0000256" key="5">
    <source>
        <dbReference type="ARBA" id="ARBA00023186"/>
    </source>
</evidence>
<dbReference type="CDD" id="cd03112">
    <property type="entry name" value="CobW-like"/>
    <property type="match status" value="1"/>
</dbReference>
<feature type="domain" description="CobW/HypB/UreG nucleotide-binding" evidence="8">
    <location>
        <begin position="21"/>
        <end position="205"/>
    </location>
</feature>
<evidence type="ECO:0008006" key="12">
    <source>
        <dbReference type="Google" id="ProtNLM"/>
    </source>
</evidence>
<feature type="domain" description="CobW C-terminal" evidence="9">
    <location>
        <begin position="285"/>
        <end position="348"/>
    </location>
</feature>
<name>A0AAW1CNL7_9HEMI</name>
<keyword evidence="4" id="KW-0342">GTP-binding</keyword>
<dbReference type="EMBL" id="JAPXFL010000010">
    <property type="protein sequence ID" value="KAK9500164.1"/>
    <property type="molecule type" value="Genomic_DNA"/>
</dbReference>
<evidence type="ECO:0000259" key="8">
    <source>
        <dbReference type="Pfam" id="PF02492"/>
    </source>
</evidence>
<evidence type="ECO:0000259" key="9">
    <source>
        <dbReference type="Pfam" id="PF07683"/>
    </source>
</evidence>
<evidence type="ECO:0000313" key="10">
    <source>
        <dbReference type="EMBL" id="KAK9500164.1"/>
    </source>
</evidence>
<sequence>MDSDSDDEIPNLVNAKLKPVPVTLITGPLGAGKTTLLNYILTEQHSKKIAVILNEFGEGSALEKSLSISQEGKLYEEWLELRNGCLCCSVKDNGIKAIENLMLQRGKFDYILLETTGLADPGPIISTFWLDKELCSDILLDGVVTVVDALNGLKVINEETKDDISAYVRQIALCDVILLNKIDLVDKKTISKLESKIRSINSSAILVKTSYSKINLDTILDLQAYSGIKENRLKYLVNDLSNAEMKPHIDETVSTVTIKLDLVPKVALDKFMEILLWTEDFKDSKGNNIDIIRAKGVINTGKDFYMLQSVYGTYDLVSISPEEQTPSVLVFIGRYLEKPKMIEFLRKCIEEMNTQ</sequence>
<dbReference type="Proteomes" id="UP001461498">
    <property type="component" value="Unassembled WGS sequence"/>
</dbReference>
<evidence type="ECO:0000256" key="2">
    <source>
        <dbReference type="ARBA" id="ARBA00022801"/>
    </source>
</evidence>
<keyword evidence="3" id="KW-0862">Zinc</keyword>
<keyword evidence="5" id="KW-0143">Chaperone</keyword>
<dbReference type="InterPro" id="IPR036627">
    <property type="entry name" value="CobW-likC_sf"/>
</dbReference>
<reference evidence="10 11" key="1">
    <citation type="submission" date="2022-12" db="EMBL/GenBank/DDBJ databases">
        <title>Chromosome-level genome assembly of true bugs.</title>
        <authorList>
            <person name="Ma L."/>
            <person name="Li H."/>
        </authorList>
    </citation>
    <scope>NUCLEOTIDE SEQUENCE [LARGE SCALE GENOMIC DNA]</scope>
    <source>
        <strain evidence="10">Lab_2022b</strain>
    </source>
</reference>
<comment type="similarity">
    <text evidence="6">Belongs to the SIMIBI class G3E GTPase family. ZNG1 subfamily.</text>
</comment>
<evidence type="ECO:0000313" key="11">
    <source>
        <dbReference type="Proteomes" id="UP001461498"/>
    </source>
</evidence>
<comment type="caution">
    <text evidence="10">The sequence shown here is derived from an EMBL/GenBank/DDBJ whole genome shotgun (WGS) entry which is preliminary data.</text>
</comment>
<evidence type="ECO:0000256" key="7">
    <source>
        <dbReference type="ARBA" id="ARBA00049117"/>
    </source>
</evidence>
<dbReference type="GO" id="GO:0005525">
    <property type="term" value="F:GTP binding"/>
    <property type="evidence" value="ECO:0007669"/>
    <property type="project" value="UniProtKB-KW"/>
</dbReference>
<keyword evidence="11" id="KW-1185">Reference proteome</keyword>
<dbReference type="SUPFAM" id="SSF90002">
    <property type="entry name" value="Hypothetical protein YjiA, C-terminal domain"/>
    <property type="match status" value="1"/>
</dbReference>
<protein>
    <recommendedName>
        <fullName evidence="12">COBW domain-containing protein 1</fullName>
    </recommendedName>
</protein>
<dbReference type="AlphaFoldDB" id="A0AAW1CNL7"/>
<evidence type="ECO:0000256" key="3">
    <source>
        <dbReference type="ARBA" id="ARBA00022833"/>
    </source>
</evidence>